<dbReference type="NCBIfam" id="NF003717">
    <property type="entry name" value="PRK05327.1"/>
    <property type="match status" value="1"/>
</dbReference>
<comment type="subunit">
    <text evidence="8 10">Part of the 30S ribosomal subunit. Contacts protein S5. The interaction surface between S4 and S5 is involved in control of translational fidelity.</text>
</comment>
<comment type="caution">
    <text evidence="14">The sequence shown here is derived from an EMBL/GenBank/DDBJ whole genome shotgun (WGS) entry which is preliminary data.</text>
</comment>
<dbReference type="GO" id="GO:0003735">
    <property type="term" value="F:structural constituent of ribosome"/>
    <property type="evidence" value="ECO:0007669"/>
    <property type="project" value="InterPro"/>
</dbReference>
<keyword evidence="6 10" id="KW-0689">Ribosomal protein</keyword>
<comment type="similarity">
    <text evidence="3 10 11">Belongs to the universal ribosomal protein uS4 family.</text>
</comment>
<evidence type="ECO:0000259" key="13">
    <source>
        <dbReference type="SMART" id="SM01390"/>
    </source>
</evidence>
<name>A0A938XUJ3_9FIRM</name>
<sequence>MARYNGPVCRLCRREGEKLFLKGERCYTDKCAMERRPYAPGDHGQGRRRKLSEFGVQLREKQKVKRIYGVLESQFRKYFEKAEHQPSVTGEKFLQILESRLDNVVYRLGFATSRNEARQLVRHGHIQVNDRRVDIPSYQVEVGDKIEVKDSSKDMKRMEEITEFNEVQEVPSWLESDLNQLEGKMLGEPVREDIDLPIQEQLIVEFYSR</sequence>
<dbReference type="InterPro" id="IPR002942">
    <property type="entry name" value="S4_RNA-bd"/>
</dbReference>
<comment type="function">
    <text evidence="2 10">One of the primary rRNA binding proteins, it binds directly to 16S rRNA where it nucleates assembly of the body of the 30S subunit.</text>
</comment>
<dbReference type="CDD" id="cd00165">
    <property type="entry name" value="S4"/>
    <property type="match status" value="1"/>
</dbReference>
<dbReference type="GO" id="GO:0015935">
    <property type="term" value="C:small ribosomal subunit"/>
    <property type="evidence" value="ECO:0007669"/>
    <property type="project" value="InterPro"/>
</dbReference>
<feature type="domain" description="Small ribosomal subunit protein uS4 N-terminal" evidence="13">
    <location>
        <begin position="3"/>
        <end position="98"/>
    </location>
</feature>
<keyword evidence="15" id="KW-1185">Reference proteome</keyword>
<dbReference type="GO" id="GO:0006412">
    <property type="term" value="P:translation"/>
    <property type="evidence" value="ECO:0007669"/>
    <property type="project" value="UniProtKB-UniRule"/>
</dbReference>
<evidence type="ECO:0000256" key="6">
    <source>
        <dbReference type="ARBA" id="ARBA00022980"/>
    </source>
</evidence>
<evidence type="ECO:0000256" key="5">
    <source>
        <dbReference type="ARBA" id="ARBA00022884"/>
    </source>
</evidence>
<dbReference type="Gene3D" id="3.10.290.10">
    <property type="entry name" value="RNA-binding S4 domain"/>
    <property type="match status" value="1"/>
</dbReference>
<gene>
    <name evidence="10" type="primary">rpsD</name>
    <name evidence="14" type="ORF">JOC47_002674</name>
</gene>
<dbReference type="PROSITE" id="PS50889">
    <property type="entry name" value="S4"/>
    <property type="match status" value="1"/>
</dbReference>
<evidence type="ECO:0000256" key="10">
    <source>
        <dbReference type="HAMAP-Rule" id="MF_01306"/>
    </source>
</evidence>
<evidence type="ECO:0000256" key="1">
    <source>
        <dbReference type="ARBA" id="ARBA00003004"/>
    </source>
</evidence>
<dbReference type="PANTHER" id="PTHR11831:SF4">
    <property type="entry name" value="SMALL RIBOSOMAL SUBUNIT PROTEIN US4M"/>
    <property type="match status" value="1"/>
</dbReference>
<evidence type="ECO:0000256" key="11">
    <source>
        <dbReference type="RuleBase" id="RU003699"/>
    </source>
</evidence>
<dbReference type="SUPFAM" id="SSF55174">
    <property type="entry name" value="Alpha-L RNA-binding motif"/>
    <property type="match status" value="1"/>
</dbReference>
<dbReference type="AlphaFoldDB" id="A0A938XUJ3"/>
<evidence type="ECO:0000256" key="7">
    <source>
        <dbReference type="ARBA" id="ARBA00023274"/>
    </source>
</evidence>
<dbReference type="SMART" id="SM01390">
    <property type="entry name" value="Ribosomal_S4"/>
    <property type="match status" value="1"/>
</dbReference>
<dbReference type="Pfam" id="PF00163">
    <property type="entry name" value="Ribosomal_S4"/>
    <property type="match status" value="1"/>
</dbReference>
<dbReference type="FunFam" id="1.10.1050.10:FF:000001">
    <property type="entry name" value="30S ribosomal protein S4"/>
    <property type="match status" value="1"/>
</dbReference>
<keyword evidence="7 10" id="KW-0687">Ribonucleoprotein</keyword>
<dbReference type="NCBIfam" id="TIGR01017">
    <property type="entry name" value="rpsD_bact"/>
    <property type="match status" value="1"/>
</dbReference>
<organism evidence="14 15">
    <name type="scientific">Halanaerobacter jeridensis</name>
    <dbReference type="NCBI Taxonomy" id="706427"/>
    <lineage>
        <taxon>Bacteria</taxon>
        <taxon>Bacillati</taxon>
        <taxon>Bacillota</taxon>
        <taxon>Clostridia</taxon>
        <taxon>Halanaerobiales</taxon>
        <taxon>Halobacteroidaceae</taxon>
        <taxon>Halanaerobacter</taxon>
    </lineage>
</organism>
<dbReference type="GO" id="GO:0019843">
    <property type="term" value="F:rRNA binding"/>
    <property type="evidence" value="ECO:0007669"/>
    <property type="project" value="UniProtKB-UniRule"/>
</dbReference>
<evidence type="ECO:0000256" key="3">
    <source>
        <dbReference type="ARBA" id="ARBA00007465"/>
    </source>
</evidence>
<keyword evidence="5 10" id="KW-0694">RNA-binding</keyword>
<reference evidence="14" key="1">
    <citation type="submission" date="2021-01" db="EMBL/GenBank/DDBJ databases">
        <title>Genomic Encyclopedia of Type Strains, Phase IV (KMG-IV): sequencing the most valuable type-strain genomes for metagenomic binning, comparative biology and taxonomic classification.</title>
        <authorList>
            <person name="Goeker M."/>
        </authorList>
    </citation>
    <scope>NUCLEOTIDE SEQUENCE</scope>
    <source>
        <strain evidence="14">DSM 23230</strain>
    </source>
</reference>
<dbReference type="SMART" id="SM00363">
    <property type="entry name" value="S4"/>
    <property type="match status" value="1"/>
</dbReference>
<dbReference type="InterPro" id="IPR036986">
    <property type="entry name" value="S4_RNA-bd_sf"/>
</dbReference>
<dbReference type="HAMAP" id="MF_01306_B">
    <property type="entry name" value="Ribosomal_uS4_B"/>
    <property type="match status" value="1"/>
</dbReference>
<dbReference type="Proteomes" id="UP000774000">
    <property type="component" value="Unassembled WGS sequence"/>
</dbReference>
<proteinExistence type="inferred from homology"/>
<dbReference type="EMBL" id="JAFBDQ010000018">
    <property type="protein sequence ID" value="MBM7557808.1"/>
    <property type="molecule type" value="Genomic_DNA"/>
</dbReference>
<dbReference type="InterPro" id="IPR022801">
    <property type="entry name" value="Ribosomal_uS4"/>
</dbReference>
<evidence type="ECO:0000256" key="8">
    <source>
        <dbReference type="ARBA" id="ARBA00025813"/>
    </source>
</evidence>
<dbReference type="InterPro" id="IPR018079">
    <property type="entry name" value="Ribosomal_uS4_CS"/>
</dbReference>
<keyword evidence="4 10" id="KW-0699">rRNA-binding</keyword>
<dbReference type="FunFam" id="3.10.290.10:FF:000001">
    <property type="entry name" value="30S ribosomal protein S4"/>
    <property type="match status" value="1"/>
</dbReference>
<evidence type="ECO:0000256" key="4">
    <source>
        <dbReference type="ARBA" id="ARBA00022730"/>
    </source>
</evidence>
<dbReference type="PANTHER" id="PTHR11831">
    <property type="entry name" value="30S 40S RIBOSOMAL PROTEIN"/>
    <property type="match status" value="1"/>
</dbReference>
<dbReference type="InterPro" id="IPR005709">
    <property type="entry name" value="Ribosomal_uS4_bac-type"/>
</dbReference>
<dbReference type="Gene3D" id="1.10.1050.10">
    <property type="entry name" value="Ribosomal Protein S4 Delta 41, Chain A, domain 1"/>
    <property type="match status" value="1"/>
</dbReference>
<evidence type="ECO:0000256" key="9">
    <source>
        <dbReference type="ARBA" id="ARBA00035254"/>
    </source>
</evidence>
<feature type="domain" description="RNA-binding S4" evidence="12">
    <location>
        <begin position="99"/>
        <end position="166"/>
    </location>
</feature>
<accession>A0A938XUJ3</accession>
<evidence type="ECO:0000313" key="15">
    <source>
        <dbReference type="Proteomes" id="UP000774000"/>
    </source>
</evidence>
<dbReference type="GO" id="GO:0042274">
    <property type="term" value="P:ribosomal small subunit biogenesis"/>
    <property type="evidence" value="ECO:0007669"/>
    <property type="project" value="TreeGrafter"/>
</dbReference>
<dbReference type="InterPro" id="IPR001912">
    <property type="entry name" value="Ribosomal_uS4_N"/>
</dbReference>
<evidence type="ECO:0000256" key="2">
    <source>
        <dbReference type="ARBA" id="ARBA00003866"/>
    </source>
</evidence>
<dbReference type="PROSITE" id="PS00632">
    <property type="entry name" value="RIBOSOMAL_S4"/>
    <property type="match status" value="1"/>
</dbReference>
<evidence type="ECO:0000259" key="12">
    <source>
        <dbReference type="SMART" id="SM00363"/>
    </source>
</evidence>
<protein>
    <recommendedName>
        <fullName evidence="9 10">Small ribosomal subunit protein uS4</fullName>
    </recommendedName>
</protein>
<comment type="function">
    <text evidence="1 10">With S5 and S12 plays an important role in translational accuracy.</text>
</comment>
<dbReference type="RefSeq" id="WP_204702593.1">
    <property type="nucleotide sequence ID" value="NZ_JAFBDQ010000018.1"/>
</dbReference>
<dbReference type="Pfam" id="PF01479">
    <property type="entry name" value="S4"/>
    <property type="match status" value="1"/>
</dbReference>
<evidence type="ECO:0000313" key="14">
    <source>
        <dbReference type="EMBL" id="MBM7557808.1"/>
    </source>
</evidence>